<evidence type="ECO:0000259" key="4">
    <source>
        <dbReference type="SMART" id="SM00409"/>
    </source>
</evidence>
<feature type="domain" description="Immunoglobulin" evidence="4">
    <location>
        <begin position="118"/>
        <end position="197"/>
    </location>
</feature>
<dbReference type="InterPro" id="IPR050488">
    <property type="entry name" value="Ig_Fc_receptor"/>
</dbReference>
<organism evidence="5 6">
    <name type="scientific">Larimichthys crocea</name>
    <name type="common">Large yellow croaker</name>
    <name type="synonym">Pseudosciaena crocea</name>
    <dbReference type="NCBI Taxonomy" id="215358"/>
    <lineage>
        <taxon>Eukaryota</taxon>
        <taxon>Metazoa</taxon>
        <taxon>Chordata</taxon>
        <taxon>Craniata</taxon>
        <taxon>Vertebrata</taxon>
        <taxon>Euteleostomi</taxon>
        <taxon>Actinopterygii</taxon>
        <taxon>Neopterygii</taxon>
        <taxon>Teleostei</taxon>
        <taxon>Neoteleostei</taxon>
        <taxon>Acanthomorphata</taxon>
        <taxon>Eupercaria</taxon>
        <taxon>Sciaenidae</taxon>
        <taxon>Larimichthys</taxon>
    </lineage>
</organism>
<dbReference type="PANTHER" id="PTHR11481">
    <property type="entry name" value="IMMUNOGLOBULIN FC RECEPTOR"/>
    <property type="match status" value="1"/>
</dbReference>
<feature type="transmembrane region" description="Helical" evidence="3">
    <location>
        <begin position="216"/>
        <end position="239"/>
    </location>
</feature>
<dbReference type="GO" id="GO:0007166">
    <property type="term" value="P:cell surface receptor signaling pathway"/>
    <property type="evidence" value="ECO:0007669"/>
    <property type="project" value="TreeGrafter"/>
</dbReference>
<keyword evidence="3" id="KW-0812">Transmembrane</keyword>
<keyword evidence="6" id="KW-1185">Reference proteome</keyword>
<dbReference type="SUPFAM" id="SSF48726">
    <property type="entry name" value="Immunoglobulin"/>
    <property type="match status" value="1"/>
</dbReference>
<proteinExistence type="predicted"/>
<keyword evidence="3" id="KW-0472">Membrane</keyword>
<dbReference type="SMART" id="SM00409">
    <property type="entry name" value="IG"/>
    <property type="match status" value="2"/>
</dbReference>
<comment type="caution">
    <text evidence="5">The sequence shown here is derived from an EMBL/GenBank/DDBJ whole genome shotgun (WGS) entry which is preliminary data.</text>
</comment>
<dbReference type="InterPro" id="IPR036179">
    <property type="entry name" value="Ig-like_dom_sf"/>
</dbReference>
<accession>A0A6G0HKA1</accession>
<evidence type="ECO:0000256" key="1">
    <source>
        <dbReference type="ARBA" id="ARBA00022729"/>
    </source>
</evidence>
<keyword evidence="2" id="KW-1015">Disulfide bond</keyword>
<evidence type="ECO:0000256" key="2">
    <source>
        <dbReference type="ARBA" id="ARBA00023157"/>
    </source>
</evidence>
<name>A0A6G0HKA1_LARCR</name>
<dbReference type="Proteomes" id="UP000424527">
    <property type="component" value="Unassembled WGS sequence"/>
</dbReference>
<dbReference type="GO" id="GO:0004888">
    <property type="term" value="F:transmembrane signaling receptor activity"/>
    <property type="evidence" value="ECO:0007669"/>
    <property type="project" value="TreeGrafter"/>
</dbReference>
<dbReference type="Gene3D" id="2.60.40.10">
    <property type="entry name" value="Immunoglobulins"/>
    <property type="match status" value="2"/>
</dbReference>
<keyword evidence="1" id="KW-0732">Signal</keyword>
<evidence type="ECO:0000313" key="6">
    <source>
        <dbReference type="Proteomes" id="UP000424527"/>
    </source>
</evidence>
<dbReference type="AlphaFoldDB" id="A0A6G0HKA1"/>
<reference evidence="5 6" key="1">
    <citation type="submission" date="2019-07" db="EMBL/GenBank/DDBJ databases">
        <title>Chromosome genome assembly for large yellow croaker.</title>
        <authorList>
            <person name="Xiao S."/>
        </authorList>
    </citation>
    <scope>NUCLEOTIDE SEQUENCE [LARGE SCALE GENOMIC DNA]</scope>
    <source>
        <strain evidence="5">JMULYC20181020</strain>
        <tissue evidence="5">Muscle</tissue>
    </source>
</reference>
<dbReference type="InterPro" id="IPR013783">
    <property type="entry name" value="Ig-like_fold"/>
</dbReference>
<evidence type="ECO:0000313" key="5">
    <source>
        <dbReference type="EMBL" id="KAE8279461.1"/>
    </source>
</evidence>
<evidence type="ECO:0000256" key="3">
    <source>
        <dbReference type="SAM" id="Phobius"/>
    </source>
</evidence>
<dbReference type="InterPro" id="IPR003599">
    <property type="entry name" value="Ig_sub"/>
</dbReference>
<dbReference type="GO" id="GO:0006955">
    <property type="term" value="P:immune response"/>
    <property type="evidence" value="ECO:0007669"/>
    <property type="project" value="TreeGrafter"/>
</dbReference>
<dbReference type="PANTHER" id="PTHR11481:SF64">
    <property type="entry name" value="FC RECEPTOR-LIKE PROTEIN 4"/>
    <property type="match status" value="1"/>
</dbReference>
<gene>
    <name evidence="5" type="ORF">D5F01_LYC23050</name>
</gene>
<keyword evidence="3" id="KW-1133">Transmembrane helix</keyword>
<feature type="domain" description="Immunoglobulin" evidence="4">
    <location>
        <begin position="37"/>
        <end position="110"/>
    </location>
</feature>
<protein>
    <recommendedName>
        <fullName evidence="4">Immunoglobulin domain-containing protein</fullName>
    </recommendedName>
</protein>
<sequence length="275" mass="31201">MWLDCWLKLNKKKRQYRSRMEATSLCLIISATLSISPDKSQFFRYDRINLTCASPENSIGWTLRRNVSSKALFPCKGDCILDDVYPTDTDWYWCQSEDGKCSNVVSINVTAGAVILESPALPVTEGDKVTLHCRYKERYAKNSTSDFPAKFFRGGVFVGIEPTGKKILPAVSKYDEGSYMCQHPMKGKSPESRLVVRAKPRRDLLLPSPPPPPPPFMLELVCIILLTIIYAFIIIMGIYTCRRWARAHDCAQRLTSASADVRFEEEELQPVYIIA</sequence>
<dbReference type="EMBL" id="REGW02000023">
    <property type="protein sequence ID" value="KAE8279461.1"/>
    <property type="molecule type" value="Genomic_DNA"/>
</dbReference>
<dbReference type="GO" id="GO:0009897">
    <property type="term" value="C:external side of plasma membrane"/>
    <property type="evidence" value="ECO:0007669"/>
    <property type="project" value="TreeGrafter"/>
</dbReference>